<feature type="domain" description="GH18" evidence="8">
    <location>
        <begin position="101"/>
        <end position="464"/>
    </location>
</feature>
<dbReference type="InterPro" id="IPR050314">
    <property type="entry name" value="Glycosyl_Hydrlase_18"/>
</dbReference>
<dbReference type="InterPro" id="IPR011583">
    <property type="entry name" value="Chitinase_II/V-like_cat"/>
</dbReference>
<keyword evidence="4 5" id="KW-0326">Glycosidase</keyword>
<comment type="caution">
    <text evidence="9">The sequence shown here is derived from an EMBL/GenBank/DDBJ whole genome shotgun (WGS) entry which is preliminary data.</text>
</comment>
<sequence>MLKEHSFDQNKYKKLNVNKTRYLPWFIALFGIVLLVLICQVLRLNWRILDALQYEEFNLNLKFKNYEELHKLYKNSTSENIIKESNNGFIAGAPNSTVNSFRVVCYYVVSFNLTRFRQLATSSVDPYLCTHIIVGFAIVENGTLQPKNSSDTLEYRNIINLKLINPSLKVLLSVQDFSSKGEFAQVVSSEELRKKFALNALNFINTTGFDGLDLDWEFPAWPDADLTQARNFTLLLGEFRHLINSSKDKNFRKLELSVAVASPLLIMSQSYEIEAMAGLVDFVNLMSYDFHLYTTVSPVTGANAPLYQRKSESGIFSTLNTNWSAMHWVLWGMPWFKINVGIPTYGHSFRLINSDNNGWNAPSSGFGRTGDGKGFITYSDACRLLNDTSTTHVFDDEYDVPYAYNGDEWISYDNALSVTLKAFYIKNSKFGGAMIFCLNSDDFDGICSPVKFPLTRTISNILIG</sequence>
<dbReference type="SUPFAM" id="SSF54556">
    <property type="entry name" value="Chitinase insertion domain"/>
    <property type="match status" value="1"/>
</dbReference>
<dbReference type="GO" id="GO:0005576">
    <property type="term" value="C:extracellular region"/>
    <property type="evidence" value="ECO:0007669"/>
    <property type="project" value="TreeGrafter"/>
</dbReference>
<dbReference type="FunFam" id="3.10.50.10:FF:000003">
    <property type="entry name" value="Class V chitinase CHIT5b"/>
    <property type="match status" value="1"/>
</dbReference>
<dbReference type="Gene3D" id="3.20.20.80">
    <property type="entry name" value="Glycosidases"/>
    <property type="match status" value="1"/>
</dbReference>
<evidence type="ECO:0000256" key="6">
    <source>
        <dbReference type="RuleBase" id="RU004453"/>
    </source>
</evidence>
<evidence type="ECO:0000313" key="9">
    <source>
        <dbReference type="EMBL" id="KAK9505297.1"/>
    </source>
</evidence>
<evidence type="ECO:0000256" key="5">
    <source>
        <dbReference type="RuleBase" id="RU000489"/>
    </source>
</evidence>
<dbReference type="PANTHER" id="PTHR11177">
    <property type="entry name" value="CHITINASE"/>
    <property type="match status" value="1"/>
</dbReference>
<accession>A0AAW1D403</accession>
<keyword evidence="7" id="KW-1133">Transmembrane helix</keyword>
<dbReference type="PROSITE" id="PS51910">
    <property type="entry name" value="GH18_2"/>
    <property type="match status" value="1"/>
</dbReference>
<feature type="transmembrane region" description="Helical" evidence="7">
    <location>
        <begin position="22"/>
        <end position="42"/>
    </location>
</feature>
<dbReference type="SUPFAM" id="SSF51445">
    <property type="entry name" value="(Trans)glycosidases"/>
    <property type="match status" value="1"/>
</dbReference>
<name>A0AAW1D403_9HEMI</name>
<reference evidence="9 10" key="1">
    <citation type="submission" date="2022-12" db="EMBL/GenBank/DDBJ databases">
        <title>Chromosome-level genome assembly of true bugs.</title>
        <authorList>
            <person name="Ma L."/>
            <person name="Li H."/>
        </authorList>
    </citation>
    <scope>NUCLEOTIDE SEQUENCE [LARGE SCALE GENOMIC DNA]</scope>
    <source>
        <strain evidence="9">Lab_2022b</strain>
    </source>
</reference>
<keyword evidence="7" id="KW-0812">Transmembrane</keyword>
<evidence type="ECO:0000313" key="10">
    <source>
        <dbReference type="Proteomes" id="UP001461498"/>
    </source>
</evidence>
<dbReference type="InterPro" id="IPR001579">
    <property type="entry name" value="Glyco_hydro_18_chit_AS"/>
</dbReference>
<keyword evidence="1" id="KW-0732">Signal</keyword>
<dbReference type="GO" id="GO:0006032">
    <property type="term" value="P:chitin catabolic process"/>
    <property type="evidence" value="ECO:0007669"/>
    <property type="project" value="TreeGrafter"/>
</dbReference>
<evidence type="ECO:0000256" key="4">
    <source>
        <dbReference type="ARBA" id="ARBA00023295"/>
    </source>
</evidence>
<dbReference type="GO" id="GO:0005975">
    <property type="term" value="P:carbohydrate metabolic process"/>
    <property type="evidence" value="ECO:0007669"/>
    <property type="project" value="InterPro"/>
</dbReference>
<dbReference type="InterPro" id="IPR001223">
    <property type="entry name" value="Glyco_hydro18_cat"/>
</dbReference>
<dbReference type="SMART" id="SM00636">
    <property type="entry name" value="Glyco_18"/>
    <property type="match status" value="1"/>
</dbReference>
<evidence type="ECO:0000259" key="8">
    <source>
        <dbReference type="PROSITE" id="PS51910"/>
    </source>
</evidence>
<dbReference type="GO" id="GO:0004568">
    <property type="term" value="F:chitinase activity"/>
    <property type="evidence" value="ECO:0007669"/>
    <property type="project" value="TreeGrafter"/>
</dbReference>
<dbReference type="PANTHER" id="PTHR11177:SF390">
    <property type="entry name" value="CHITINASE 11"/>
    <property type="match status" value="1"/>
</dbReference>
<evidence type="ECO:0000256" key="2">
    <source>
        <dbReference type="ARBA" id="ARBA00022801"/>
    </source>
</evidence>
<dbReference type="EMBL" id="JAPXFL010000006">
    <property type="protein sequence ID" value="KAK9505297.1"/>
    <property type="molecule type" value="Genomic_DNA"/>
</dbReference>
<organism evidence="9 10">
    <name type="scientific">Rhynocoris fuscipes</name>
    <dbReference type="NCBI Taxonomy" id="488301"/>
    <lineage>
        <taxon>Eukaryota</taxon>
        <taxon>Metazoa</taxon>
        <taxon>Ecdysozoa</taxon>
        <taxon>Arthropoda</taxon>
        <taxon>Hexapoda</taxon>
        <taxon>Insecta</taxon>
        <taxon>Pterygota</taxon>
        <taxon>Neoptera</taxon>
        <taxon>Paraneoptera</taxon>
        <taxon>Hemiptera</taxon>
        <taxon>Heteroptera</taxon>
        <taxon>Panheteroptera</taxon>
        <taxon>Cimicomorpha</taxon>
        <taxon>Reduviidae</taxon>
        <taxon>Harpactorinae</taxon>
        <taxon>Harpactorini</taxon>
        <taxon>Rhynocoris</taxon>
    </lineage>
</organism>
<dbReference type="InterPro" id="IPR029070">
    <property type="entry name" value="Chitinase_insertion_sf"/>
</dbReference>
<keyword evidence="3" id="KW-0325">Glycoprotein</keyword>
<gene>
    <name evidence="9" type="ORF">O3M35_009385</name>
</gene>
<dbReference type="InterPro" id="IPR017853">
    <property type="entry name" value="GH"/>
</dbReference>
<keyword evidence="7" id="KW-0472">Membrane</keyword>
<comment type="similarity">
    <text evidence="6">Belongs to the glycosyl hydrolase 18 family.</text>
</comment>
<evidence type="ECO:0000256" key="1">
    <source>
        <dbReference type="ARBA" id="ARBA00022729"/>
    </source>
</evidence>
<keyword evidence="2 5" id="KW-0378">Hydrolase</keyword>
<protein>
    <recommendedName>
        <fullName evidence="8">GH18 domain-containing protein</fullName>
    </recommendedName>
</protein>
<evidence type="ECO:0000256" key="7">
    <source>
        <dbReference type="SAM" id="Phobius"/>
    </source>
</evidence>
<dbReference type="GO" id="GO:0008061">
    <property type="term" value="F:chitin binding"/>
    <property type="evidence" value="ECO:0007669"/>
    <property type="project" value="InterPro"/>
</dbReference>
<dbReference type="AlphaFoldDB" id="A0AAW1D403"/>
<dbReference type="PROSITE" id="PS01095">
    <property type="entry name" value="GH18_1"/>
    <property type="match status" value="1"/>
</dbReference>
<proteinExistence type="inferred from homology"/>
<evidence type="ECO:0000256" key="3">
    <source>
        <dbReference type="ARBA" id="ARBA00023180"/>
    </source>
</evidence>
<dbReference type="Proteomes" id="UP001461498">
    <property type="component" value="Unassembled WGS sequence"/>
</dbReference>
<dbReference type="Gene3D" id="3.10.50.10">
    <property type="match status" value="1"/>
</dbReference>
<keyword evidence="10" id="KW-1185">Reference proteome</keyword>
<dbReference type="Pfam" id="PF00704">
    <property type="entry name" value="Glyco_hydro_18"/>
    <property type="match status" value="1"/>
</dbReference>
<dbReference type="EMBL" id="JAPXFL010000006">
    <property type="protein sequence ID" value="KAK9505296.1"/>
    <property type="molecule type" value="Genomic_DNA"/>
</dbReference>